<organism evidence="1 2">
    <name type="scientific">Nicotiana tabacum</name>
    <name type="common">Common tobacco</name>
    <dbReference type="NCBI Taxonomy" id="4097"/>
    <lineage>
        <taxon>Eukaryota</taxon>
        <taxon>Viridiplantae</taxon>
        <taxon>Streptophyta</taxon>
        <taxon>Embryophyta</taxon>
        <taxon>Tracheophyta</taxon>
        <taxon>Spermatophyta</taxon>
        <taxon>Magnoliopsida</taxon>
        <taxon>eudicotyledons</taxon>
        <taxon>Gunneridae</taxon>
        <taxon>Pentapetalae</taxon>
        <taxon>asterids</taxon>
        <taxon>lamiids</taxon>
        <taxon>Solanales</taxon>
        <taxon>Solanaceae</taxon>
        <taxon>Nicotianoideae</taxon>
        <taxon>Nicotianeae</taxon>
        <taxon>Nicotiana</taxon>
    </lineage>
</organism>
<sequence length="529" mass="60680">MAERVGHFCSVLLAYQLDKIDELDDKLEEVPQVNSMLAHLLVEIIPVELEVMHVCSTNFEVSKSAEVGRFIKQLLETSPDILREYMIHLQAHMVTVLSASTSARNINVMIEFLLIILTDLSKDFIHQDKLFVLLARVGVLTKEASILVRDLEEKSRSEENTDGTKCATLDLLENIELLNEELKHIYLKAHEDSSQRCFSKSDGPLFMNLLLRNLSDLFDSNAYSVALIKKEIGDHGLLQLIFLLPDIVEKIKLIKEEVLEKIPKNRGLVFVNSPNKPVESKSSIASKIIVRFEEEKEWIVRKLTSGTAEVDVISIVGMPGLGKTTLADRVYNDKTVVDYFDVRAWCTVDQERNEKKLLQKIFNQVIGLKDTFSEDHRDDDIADKLRKLLFGKRYLIVLDDLWDTATWDELTRPFPEFQKRSRIILTSRKKEVALQGKRHSDPLYLRFLTLGESWELLEKRVFGEERCPGELLDVGEEIARKCDGLPLVLDLIGGVIARKEKIKAFWLEVLNNLTSFIFKDEEEVMKVIQ</sequence>
<protein>
    <submittedName>
        <fullName evidence="2">Late blight resistance protein homolog R1B-17</fullName>
    </submittedName>
</protein>
<evidence type="ECO:0000313" key="1">
    <source>
        <dbReference type="Proteomes" id="UP000790787"/>
    </source>
</evidence>
<evidence type="ECO:0000313" key="2">
    <source>
        <dbReference type="RefSeq" id="XP_075084743.1"/>
    </source>
</evidence>
<proteinExistence type="predicted"/>
<gene>
    <name evidence="2" type="primary">LOC107767443</name>
</gene>
<accession>A0AC58SID5</accession>
<reference evidence="2" key="2">
    <citation type="submission" date="2025-08" db="UniProtKB">
        <authorList>
            <consortium name="RefSeq"/>
        </authorList>
    </citation>
    <scope>IDENTIFICATION</scope>
    <source>
        <tissue evidence="2">Leaf</tissue>
    </source>
</reference>
<reference evidence="1" key="1">
    <citation type="journal article" date="2014" name="Nat. Commun.">
        <title>The tobacco genome sequence and its comparison with those of tomato and potato.</title>
        <authorList>
            <person name="Sierro N."/>
            <person name="Battey J.N."/>
            <person name="Ouadi S."/>
            <person name="Bakaher N."/>
            <person name="Bovet L."/>
            <person name="Willig A."/>
            <person name="Goepfert S."/>
            <person name="Peitsch M.C."/>
            <person name="Ivanov N.V."/>
        </authorList>
    </citation>
    <scope>NUCLEOTIDE SEQUENCE [LARGE SCALE GENOMIC DNA]</scope>
</reference>
<dbReference type="Proteomes" id="UP000790787">
    <property type="component" value="Chromosome 13"/>
</dbReference>
<dbReference type="RefSeq" id="XP_075084743.1">
    <property type="nucleotide sequence ID" value="XM_075228642.1"/>
</dbReference>
<name>A0AC58SID5_TOBAC</name>
<keyword evidence="1" id="KW-1185">Reference proteome</keyword>